<evidence type="ECO:0000256" key="3">
    <source>
        <dbReference type="ARBA" id="ARBA00022989"/>
    </source>
</evidence>
<dbReference type="EMBL" id="NFLJ01000028">
    <property type="protein sequence ID" value="OUQ33547.1"/>
    <property type="molecule type" value="Genomic_DNA"/>
</dbReference>
<proteinExistence type="predicted"/>
<gene>
    <name evidence="7" type="ORF">B5E75_09590</name>
</gene>
<dbReference type="RefSeq" id="WP_087243635.1">
    <property type="nucleotide sequence ID" value="NZ_AP031415.1"/>
</dbReference>
<feature type="transmembrane region" description="Helical" evidence="5">
    <location>
        <begin position="12"/>
        <end position="30"/>
    </location>
</feature>
<feature type="transmembrane region" description="Helical" evidence="5">
    <location>
        <begin position="50"/>
        <end position="73"/>
    </location>
</feature>
<keyword evidence="8" id="KW-1185">Reference proteome</keyword>
<evidence type="ECO:0000256" key="1">
    <source>
        <dbReference type="ARBA" id="ARBA00004141"/>
    </source>
</evidence>
<dbReference type="Proteomes" id="UP000195305">
    <property type="component" value="Unassembled WGS sequence"/>
</dbReference>
<reference evidence="7 8" key="1">
    <citation type="journal article" date="2018" name="BMC Genomics">
        <title>Whole genome sequencing and function prediction of 133 gut anaerobes isolated from chicken caecum in pure cultures.</title>
        <authorList>
            <person name="Medvecky M."/>
            <person name="Cejkova D."/>
            <person name="Polansky O."/>
            <person name="Karasova D."/>
            <person name="Kubasova T."/>
            <person name="Cizek A."/>
            <person name="Rychlik I."/>
        </authorList>
    </citation>
    <scope>NUCLEOTIDE SEQUENCE [LARGE SCALE GENOMIC DNA]</scope>
    <source>
        <strain evidence="7 8">An13</strain>
    </source>
</reference>
<accession>A0A1Y4SUJ7</accession>
<feature type="domain" description="RDD" evidence="6">
    <location>
        <begin position="5"/>
        <end position="159"/>
    </location>
</feature>
<comment type="caution">
    <text evidence="7">The sequence shown here is derived from an EMBL/GenBank/DDBJ whole genome shotgun (WGS) entry which is preliminary data.</text>
</comment>
<evidence type="ECO:0000256" key="2">
    <source>
        <dbReference type="ARBA" id="ARBA00022692"/>
    </source>
</evidence>
<keyword evidence="2 5" id="KW-0812">Transmembrane</keyword>
<dbReference type="GO" id="GO:0016020">
    <property type="term" value="C:membrane"/>
    <property type="evidence" value="ECO:0007669"/>
    <property type="project" value="UniProtKB-SubCell"/>
</dbReference>
<dbReference type="AlphaFoldDB" id="A0A1Y4SUJ7"/>
<evidence type="ECO:0000313" key="7">
    <source>
        <dbReference type="EMBL" id="OUQ33547.1"/>
    </source>
</evidence>
<feature type="transmembrane region" description="Helical" evidence="5">
    <location>
        <begin position="127"/>
        <end position="146"/>
    </location>
</feature>
<evidence type="ECO:0000259" key="6">
    <source>
        <dbReference type="Pfam" id="PF06271"/>
    </source>
</evidence>
<evidence type="ECO:0000313" key="8">
    <source>
        <dbReference type="Proteomes" id="UP000195305"/>
    </source>
</evidence>
<evidence type="ECO:0000256" key="5">
    <source>
        <dbReference type="SAM" id="Phobius"/>
    </source>
</evidence>
<dbReference type="OrthoDB" id="9930956at2"/>
<name>A0A1Y4SUJ7_9FIRM</name>
<organism evidence="7 8">
    <name type="scientific">Massilimicrobiota timonensis</name>
    <dbReference type="NCBI Taxonomy" id="1776392"/>
    <lineage>
        <taxon>Bacteria</taxon>
        <taxon>Bacillati</taxon>
        <taxon>Bacillota</taxon>
        <taxon>Erysipelotrichia</taxon>
        <taxon>Erysipelotrichales</taxon>
        <taxon>Erysipelotrichaceae</taxon>
        <taxon>Massilimicrobiota</taxon>
    </lineage>
</organism>
<keyword evidence="4 5" id="KW-0472">Membrane</keyword>
<dbReference type="InterPro" id="IPR010432">
    <property type="entry name" value="RDD"/>
</dbReference>
<sequence length="163" mass="18860">MNNISLIKRAIAYMIDLYLGTLLSTIPISLTTYYQFHQISQDITLFSKPISSILLLLSIFALILYFLVIPYFFHGQTIGKKIMKYKICYSSFSSLCIRQCIYMVCLTSLTSLIIQFISLFSSISLTPYINTFVFILSFVMIIYILCHRNHIALYDQLAKTEIQ</sequence>
<feature type="transmembrane region" description="Helical" evidence="5">
    <location>
        <begin position="100"/>
        <end position="121"/>
    </location>
</feature>
<comment type="subcellular location">
    <subcellularLocation>
        <location evidence="1">Membrane</location>
        <topology evidence="1">Multi-pass membrane protein</topology>
    </subcellularLocation>
</comment>
<protein>
    <recommendedName>
        <fullName evidence="6">RDD domain-containing protein</fullName>
    </recommendedName>
</protein>
<dbReference type="Pfam" id="PF06271">
    <property type="entry name" value="RDD"/>
    <property type="match status" value="1"/>
</dbReference>
<keyword evidence="3 5" id="KW-1133">Transmembrane helix</keyword>
<evidence type="ECO:0000256" key="4">
    <source>
        <dbReference type="ARBA" id="ARBA00023136"/>
    </source>
</evidence>